<sequence length="157" mass="17997">MRVVPVITTNQGSKIIAENLATTMQGLETTVENIMTTMVDLQRITRDSTINVKQRLNREAEVPCQPKARLLDRRIFVAMSAILRPPKKCMSELRRSQGNEINTHSDTHPVHIVNEVPEEAIEYPDVDLQKFTRQVKIGDFCRHSLIGYRQCTQPHTF</sequence>
<dbReference type="EMBL" id="BMAO01034906">
    <property type="protein sequence ID" value="GFQ99743.1"/>
    <property type="molecule type" value="Genomic_DNA"/>
</dbReference>
<protein>
    <submittedName>
        <fullName evidence="1">Uncharacterized protein</fullName>
    </submittedName>
</protein>
<proteinExistence type="predicted"/>
<organism evidence="1 2">
    <name type="scientific">Trichonephila clavata</name>
    <name type="common">Joro spider</name>
    <name type="synonym">Nephila clavata</name>
    <dbReference type="NCBI Taxonomy" id="2740835"/>
    <lineage>
        <taxon>Eukaryota</taxon>
        <taxon>Metazoa</taxon>
        <taxon>Ecdysozoa</taxon>
        <taxon>Arthropoda</taxon>
        <taxon>Chelicerata</taxon>
        <taxon>Arachnida</taxon>
        <taxon>Araneae</taxon>
        <taxon>Araneomorphae</taxon>
        <taxon>Entelegynae</taxon>
        <taxon>Araneoidea</taxon>
        <taxon>Nephilidae</taxon>
        <taxon>Trichonephila</taxon>
    </lineage>
</organism>
<comment type="caution">
    <text evidence="1">The sequence shown here is derived from an EMBL/GenBank/DDBJ whole genome shotgun (WGS) entry which is preliminary data.</text>
</comment>
<accession>A0A8X6GBE6</accession>
<evidence type="ECO:0000313" key="2">
    <source>
        <dbReference type="Proteomes" id="UP000887116"/>
    </source>
</evidence>
<gene>
    <name evidence="1" type="ORF">TNCT_667651</name>
</gene>
<name>A0A8X6GBE6_TRICU</name>
<dbReference type="AlphaFoldDB" id="A0A8X6GBE6"/>
<dbReference type="Proteomes" id="UP000887116">
    <property type="component" value="Unassembled WGS sequence"/>
</dbReference>
<evidence type="ECO:0000313" key="1">
    <source>
        <dbReference type="EMBL" id="GFQ99743.1"/>
    </source>
</evidence>
<keyword evidence="2" id="KW-1185">Reference proteome</keyword>
<reference evidence="1" key="1">
    <citation type="submission" date="2020-07" db="EMBL/GenBank/DDBJ databases">
        <title>Multicomponent nature underlies the extraordinary mechanical properties of spider dragline silk.</title>
        <authorList>
            <person name="Kono N."/>
            <person name="Nakamura H."/>
            <person name="Mori M."/>
            <person name="Yoshida Y."/>
            <person name="Ohtoshi R."/>
            <person name="Malay A.D."/>
            <person name="Moran D.A.P."/>
            <person name="Tomita M."/>
            <person name="Numata K."/>
            <person name="Arakawa K."/>
        </authorList>
    </citation>
    <scope>NUCLEOTIDE SEQUENCE</scope>
</reference>